<feature type="domain" description="PPIase FKBP-type" evidence="6">
    <location>
        <begin position="431"/>
        <end position="522"/>
    </location>
</feature>
<feature type="compositionally biased region" description="Polar residues" evidence="4">
    <location>
        <begin position="1"/>
        <end position="12"/>
    </location>
</feature>
<evidence type="ECO:0000256" key="1">
    <source>
        <dbReference type="ARBA" id="ARBA00022737"/>
    </source>
</evidence>
<feature type="compositionally biased region" description="Polar residues" evidence="4">
    <location>
        <begin position="330"/>
        <end position="344"/>
    </location>
</feature>
<feature type="compositionally biased region" description="Basic and acidic residues" evidence="4">
    <location>
        <begin position="218"/>
        <end position="234"/>
    </location>
</feature>
<organism evidence="7 8">
    <name type="scientific">Macrostomum lignano</name>
    <dbReference type="NCBI Taxonomy" id="282301"/>
    <lineage>
        <taxon>Eukaryota</taxon>
        <taxon>Metazoa</taxon>
        <taxon>Spiralia</taxon>
        <taxon>Lophotrochozoa</taxon>
        <taxon>Platyhelminthes</taxon>
        <taxon>Rhabditophora</taxon>
        <taxon>Macrostomorpha</taxon>
        <taxon>Macrostomida</taxon>
        <taxon>Macrostomidae</taxon>
        <taxon>Macrostomum</taxon>
    </lineage>
</organism>
<feature type="non-terminal residue" evidence="7">
    <location>
        <position position="1"/>
    </location>
</feature>
<reference evidence="7 8" key="1">
    <citation type="submission" date="2017-06" db="EMBL/GenBank/DDBJ databases">
        <title>A platform for efficient transgenesis in Macrostomum lignano, a flatworm model organism for stem cell research.</title>
        <authorList>
            <person name="Berezikov E."/>
        </authorList>
    </citation>
    <scope>NUCLEOTIDE SEQUENCE [LARGE SCALE GENOMIC DNA]</scope>
    <source>
        <strain evidence="7">DV1</strain>
        <tissue evidence="7">Whole organism</tissue>
    </source>
</reference>
<feature type="region of interest" description="Disordered" evidence="4">
    <location>
        <begin position="330"/>
        <end position="397"/>
    </location>
</feature>
<comment type="catalytic activity">
    <reaction evidence="3">
        <text>[protein]-peptidylproline (omega=180) = [protein]-peptidylproline (omega=0)</text>
        <dbReference type="Rhea" id="RHEA:16237"/>
        <dbReference type="Rhea" id="RHEA-COMP:10747"/>
        <dbReference type="Rhea" id="RHEA-COMP:10748"/>
        <dbReference type="ChEBI" id="CHEBI:83833"/>
        <dbReference type="ChEBI" id="CHEBI:83834"/>
        <dbReference type="EC" id="5.2.1.8"/>
    </reaction>
</comment>
<feature type="region of interest" description="Disordered" evidence="4">
    <location>
        <begin position="690"/>
        <end position="718"/>
    </location>
</feature>
<evidence type="ECO:0000259" key="6">
    <source>
        <dbReference type="PROSITE" id="PS50059"/>
    </source>
</evidence>
<dbReference type="GO" id="GO:0044183">
    <property type="term" value="F:protein folding chaperone"/>
    <property type="evidence" value="ECO:0007669"/>
    <property type="project" value="TreeGrafter"/>
</dbReference>
<evidence type="ECO:0000256" key="5">
    <source>
        <dbReference type="SAM" id="Phobius"/>
    </source>
</evidence>
<dbReference type="Proteomes" id="UP000215902">
    <property type="component" value="Unassembled WGS sequence"/>
</dbReference>
<keyword evidence="5" id="KW-0812">Transmembrane</keyword>
<dbReference type="InterPro" id="IPR001179">
    <property type="entry name" value="PPIase_FKBP_dom"/>
</dbReference>
<feature type="compositionally biased region" description="Basic and acidic residues" evidence="4">
    <location>
        <begin position="63"/>
        <end position="77"/>
    </location>
</feature>
<dbReference type="GO" id="GO:0012505">
    <property type="term" value="C:endomembrane system"/>
    <property type="evidence" value="ECO:0007669"/>
    <property type="project" value="TreeGrafter"/>
</dbReference>
<dbReference type="PANTHER" id="PTHR46512:SF1">
    <property type="entry name" value="PEPTIDYLPROLYL ISOMERASE"/>
    <property type="match status" value="1"/>
</dbReference>
<keyword evidence="2" id="KW-0802">TPR repeat</keyword>
<feature type="compositionally biased region" description="Basic and acidic residues" evidence="4">
    <location>
        <begin position="118"/>
        <end position="131"/>
    </location>
</feature>
<feature type="compositionally biased region" description="Polar residues" evidence="4">
    <location>
        <begin position="378"/>
        <end position="389"/>
    </location>
</feature>
<dbReference type="PROSITE" id="PS50059">
    <property type="entry name" value="FKBP_PPIASE"/>
    <property type="match status" value="1"/>
</dbReference>
<dbReference type="EMBL" id="NIVC01000150">
    <property type="protein sequence ID" value="PAA89484.1"/>
    <property type="molecule type" value="Genomic_DNA"/>
</dbReference>
<dbReference type="InterPro" id="IPR019734">
    <property type="entry name" value="TPR_rpt"/>
</dbReference>
<keyword evidence="1" id="KW-0677">Repeat</keyword>
<dbReference type="SUPFAM" id="SSF54534">
    <property type="entry name" value="FKBP-like"/>
    <property type="match status" value="1"/>
</dbReference>
<dbReference type="SUPFAM" id="SSF48452">
    <property type="entry name" value="TPR-like"/>
    <property type="match status" value="1"/>
</dbReference>
<accession>A0A267GVI9</accession>
<dbReference type="InterPro" id="IPR046357">
    <property type="entry name" value="PPIase_dom_sf"/>
</dbReference>
<protein>
    <recommendedName>
        <fullName evidence="3">peptidylprolyl isomerase</fullName>
        <ecNumber evidence="3">5.2.1.8</ecNumber>
    </recommendedName>
</protein>
<evidence type="ECO:0000313" key="7">
    <source>
        <dbReference type="EMBL" id="PAA89484.1"/>
    </source>
</evidence>
<evidence type="ECO:0000313" key="8">
    <source>
        <dbReference type="Proteomes" id="UP000215902"/>
    </source>
</evidence>
<keyword evidence="5" id="KW-0472">Membrane</keyword>
<dbReference type="GO" id="GO:0003755">
    <property type="term" value="F:peptidyl-prolyl cis-trans isomerase activity"/>
    <property type="evidence" value="ECO:0007669"/>
    <property type="project" value="UniProtKB-KW"/>
</dbReference>
<keyword evidence="3" id="KW-0413">Isomerase</keyword>
<feature type="compositionally biased region" description="Low complexity" evidence="4">
    <location>
        <begin position="694"/>
        <end position="718"/>
    </location>
</feature>
<feature type="compositionally biased region" description="Acidic residues" evidence="4">
    <location>
        <begin position="140"/>
        <end position="167"/>
    </location>
</feature>
<dbReference type="GO" id="GO:0005829">
    <property type="term" value="C:cytosol"/>
    <property type="evidence" value="ECO:0007669"/>
    <property type="project" value="TreeGrafter"/>
</dbReference>
<feature type="compositionally biased region" description="Basic and acidic residues" evidence="4">
    <location>
        <begin position="278"/>
        <end position="290"/>
    </location>
</feature>
<dbReference type="GO" id="GO:0043066">
    <property type="term" value="P:negative regulation of apoptotic process"/>
    <property type="evidence" value="ECO:0007669"/>
    <property type="project" value="TreeGrafter"/>
</dbReference>
<dbReference type="Pfam" id="PF00254">
    <property type="entry name" value="FKBP_C"/>
    <property type="match status" value="1"/>
</dbReference>
<dbReference type="EC" id="5.2.1.8" evidence="3"/>
<dbReference type="PANTHER" id="PTHR46512">
    <property type="entry name" value="PEPTIDYLPROLYL ISOMERASE"/>
    <property type="match status" value="1"/>
</dbReference>
<dbReference type="Gene3D" id="3.10.50.40">
    <property type="match status" value="1"/>
</dbReference>
<dbReference type="SMART" id="SM00028">
    <property type="entry name" value="TPR"/>
    <property type="match status" value="2"/>
</dbReference>
<dbReference type="InterPro" id="IPR011990">
    <property type="entry name" value="TPR-like_helical_dom_sf"/>
</dbReference>
<dbReference type="Gene3D" id="1.25.40.10">
    <property type="entry name" value="Tetratricopeptide repeat domain"/>
    <property type="match status" value="1"/>
</dbReference>
<feature type="transmembrane region" description="Helical" evidence="5">
    <location>
        <begin position="729"/>
        <end position="749"/>
    </location>
</feature>
<evidence type="ECO:0000256" key="2">
    <source>
        <dbReference type="ARBA" id="ARBA00022803"/>
    </source>
</evidence>
<feature type="region of interest" description="Disordered" evidence="4">
    <location>
        <begin position="1"/>
        <end position="290"/>
    </location>
</feature>
<dbReference type="AlphaFoldDB" id="A0A267GVI9"/>
<proteinExistence type="predicted"/>
<keyword evidence="8" id="KW-1185">Reference proteome</keyword>
<gene>
    <name evidence="7" type="ORF">BOX15_Mlig030953g1</name>
</gene>
<dbReference type="GO" id="GO:0005740">
    <property type="term" value="C:mitochondrial envelope"/>
    <property type="evidence" value="ECO:0007669"/>
    <property type="project" value="TreeGrafter"/>
</dbReference>
<keyword evidence="5" id="KW-1133">Transmembrane helix</keyword>
<dbReference type="STRING" id="282301.A0A267GVI9"/>
<keyword evidence="3" id="KW-0697">Rotamase</keyword>
<dbReference type="GO" id="GO:0016020">
    <property type="term" value="C:membrane"/>
    <property type="evidence" value="ECO:0007669"/>
    <property type="project" value="TreeGrafter"/>
</dbReference>
<evidence type="ECO:0000256" key="3">
    <source>
        <dbReference type="PROSITE-ProRule" id="PRU00277"/>
    </source>
</evidence>
<dbReference type="OrthoDB" id="532682at2759"/>
<comment type="caution">
    <text evidence="7">The sequence shown here is derived from an EMBL/GenBank/DDBJ whole genome shotgun (WGS) entry which is preliminary data.</text>
</comment>
<dbReference type="InterPro" id="IPR050754">
    <property type="entry name" value="FKBP4/5/8-like"/>
</dbReference>
<name>A0A267GVI9_9PLAT</name>
<sequence>QSANSRANSMSADTEAATPAQDSMPSSFVLVDKSLTEDGNGNPMDSGLSEEAAANSDRNSSLEFEKPNFELRDDNPIVREAAASAGMDNPDEAEVGLDVGEGKVSVSDKPQVDGAESGEARVDEARSDKPPVDGAGSDEAQVDEAEFDEAQVDEAESGEAQVDEAESGEARVDEAGSDEAQAAEAGSDEAQVAEAESGEARVDEAGSDEAQAAEAGSDEARVAEAESGKARVDEAGSDEAQVAEAGSDKAQVAETGSDEDQVAEAQSGGAQVNEAGSDEVRVEETESDRAQVDEAHAHDFTEAKIELQGDEKVTASSYAPVQEMLATIESEQQGNRQQLFNESNPELIKRAPSDSAPETEATPELNKPVKADLEQNDEATSSEIQSSGIVESVEPEPKPANEEYIDILGNGQLLKKTIEKGGDESTRPKTGCRVTLNYEARLGGPDGPVVDKLDGLIVAIGDYDFLQAFDIALMLVGLGERCEIRSGPQHAYGSKHAYTTRLGAEIPPNSTLTFTVDLLKVDQPLDLGSVSLDNVLVMADAKRERGNFWFNRDEAYTAVCCYARAAAMLEQRCSANLSGASNKLVQTAMDARVRVYNNLAACQLKREAWNAAIESCDKALRLQAGNAKALYRKGRGLIGKGEPAAALQAMRAALSEEPDSRALQNEVAKLTIECRRQQTASQDLYRRMMGVGKSPGTATSSTSNSPSSMETSTRSGSSNAGSFIGRYKYWLVGAIGSVVVSALLAGAAYRNNR</sequence>
<evidence type="ECO:0000256" key="4">
    <source>
        <dbReference type="SAM" id="MobiDB-lite"/>
    </source>
</evidence>